<dbReference type="GO" id="GO:0016747">
    <property type="term" value="F:acyltransferase activity, transferring groups other than amino-acyl groups"/>
    <property type="evidence" value="ECO:0007669"/>
    <property type="project" value="InterPro"/>
</dbReference>
<dbReference type="Pfam" id="PF00583">
    <property type="entry name" value="Acetyltransf_1"/>
    <property type="match status" value="1"/>
</dbReference>
<dbReference type="InterPro" id="IPR016181">
    <property type="entry name" value="Acyl_CoA_acyltransferase"/>
</dbReference>
<dbReference type="RefSeq" id="WP_003513389.1">
    <property type="nucleotide sequence ID" value="NZ_CP013828.1"/>
</dbReference>
<accession>A0AB36TKF2</accession>
<proteinExistence type="predicted"/>
<dbReference type="PANTHER" id="PTHR43617:SF38">
    <property type="entry name" value="N-ACETYLTRANSFERASE DOMAIN-CONTAINING PROTEIN"/>
    <property type="match status" value="1"/>
</dbReference>
<dbReference type="InterPro" id="IPR000182">
    <property type="entry name" value="GNAT_dom"/>
</dbReference>
<dbReference type="InterPro" id="IPR050276">
    <property type="entry name" value="MshD_Acetyltransferase"/>
</dbReference>
<dbReference type="PANTHER" id="PTHR43617">
    <property type="entry name" value="L-AMINO ACID N-ACETYLTRANSFERASE"/>
    <property type="match status" value="1"/>
</dbReference>
<evidence type="ECO:0000313" key="2">
    <source>
        <dbReference type="EMBL" id="PFH04303.1"/>
    </source>
</evidence>
<evidence type="ECO:0000259" key="1">
    <source>
        <dbReference type="PROSITE" id="PS51186"/>
    </source>
</evidence>
<protein>
    <submittedName>
        <fullName evidence="2">Ribosomal protein S18 acetylase RimI-like enzyme</fullName>
    </submittedName>
</protein>
<dbReference type="GeneID" id="35805718"/>
<dbReference type="EMBL" id="PDBW01000001">
    <property type="protein sequence ID" value="PFH04303.1"/>
    <property type="molecule type" value="Genomic_DNA"/>
</dbReference>
<name>A0AB36TKF2_ACETH</name>
<dbReference type="Proteomes" id="UP000223596">
    <property type="component" value="Unassembled WGS sequence"/>
</dbReference>
<evidence type="ECO:0000313" key="3">
    <source>
        <dbReference type="Proteomes" id="UP000223596"/>
    </source>
</evidence>
<dbReference type="PROSITE" id="PS51186">
    <property type="entry name" value="GNAT"/>
    <property type="match status" value="1"/>
</dbReference>
<organism evidence="2 3">
    <name type="scientific">Acetivibrio thermocellus AD2</name>
    <dbReference type="NCBI Taxonomy" id="1138384"/>
    <lineage>
        <taxon>Bacteria</taxon>
        <taxon>Bacillati</taxon>
        <taxon>Bacillota</taxon>
        <taxon>Clostridia</taxon>
        <taxon>Eubacteriales</taxon>
        <taxon>Oscillospiraceae</taxon>
        <taxon>Acetivibrio</taxon>
    </lineage>
</organism>
<dbReference type="AlphaFoldDB" id="A0AB36TKF2"/>
<reference evidence="2 3" key="1">
    <citation type="submission" date="2017-09" db="EMBL/GenBank/DDBJ databases">
        <title>Evaluation of Pacific Biosciences Sequencing Technology to Finishing C. thermocellum Genome Sequences.</title>
        <authorList>
            <person name="Brown S."/>
        </authorList>
    </citation>
    <scope>NUCLEOTIDE SEQUENCE [LARGE SCALE GENOMIC DNA]</scope>
    <source>
        <strain evidence="2 3">AD2</strain>
    </source>
</reference>
<gene>
    <name evidence="2" type="ORF">M972_113133</name>
</gene>
<dbReference type="SUPFAM" id="SSF55729">
    <property type="entry name" value="Acyl-CoA N-acyltransferases (Nat)"/>
    <property type="match status" value="1"/>
</dbReference>
<comment type="caution">
    <text evidence="2">The sequence shown here is derived from an EMBL/GenBank/DDBJ whole genome shotgun (WGS) entry which is preliminary data.</text>
</comment>
<dbReference type="GO" id="GO:0005840">
    <property type="term" value="C:ribosome"/>
    <property type="evidence" value="ECO:0007669"/>
    <property type="project" value="UniProtKB-KW"/>
</dbReference>
<keyword evidence="2" id="KW-0687">Ribonucleoprotein</keyword>
<dbReference type="Gene3D" id="3.40.630.30">
    <property type="match status" value="1"/>
</dbReference>
<dbReference type="CDD" id="cd04301">
    <property type="entry name" value="NAT_SF"/>
    <property type="match status" value="1"/>
</dbReference>
<keyword evidence="2" id="KW-0689">Ribosomal protein</keyword>
<sequence length="152" mass="18078">MTIKTLQYDDFMLYRERIRDLLVQIYDINFDVSHDYSINESNKKINLLDEYIKTNQAVLIGAVDGEKLVGFIWIYKHEYFGETRMHINQIIVDKEYKRKGIGKRLLEEAEKKAKELGIKVIDLFVSEKNAEAVNFYEKTGFVTERRYLKKIL</sequence>
<feature type="domain" description="N-acetyltransferase" evidence="1">
    <location>
        <begin position="12"/>
        <end position="152"/>
    </location>
</feature>